<dbReference type="InterPro" id="IPR036291">
    <property type="entry name" value="NAD(P)-bd_dom_sf"/>
</dbReference>
<keyword evidence="10" id="KW-0325">Glycoprotein</keyword>
<dbReference type="GO" id="GO:0042732">
    <property type="term" value="P:D-xylose metabolic process"/>
    <property type="evidence" value="ECO:0007669"/>
    <property type="project" value="InterPro"/>
</dbReference>
<feature type="domain" description="NAD-dependent epimerase/dehydratase" evidence="13">
    <location>
        <begin position="6"/>
        <end position="240"/>
    </location>
</feature>
<accession>A0A239M0J9</accession>
<dbReference type="RefSeq" id="WP_089410003.1">
    <property type="nucleotide sequence ID" value="NZ_FZOU01000009.1"/>
</dbReference>
<evidence type="ECO:0000256" key="5">
    <source>
        <dbReference type="ARBA" id="ARBA00022968"/>
    </source>
</evidence>
<dbReference type="OrthoDB" id="9811743at2"/>
<dbReference type="InterPro" id="IPR001509">
    <property type="entry name" value="Epimerase_deHydtase"/>
</dbReference>
<keyword evidence="6" id="KW-1133">Transmembrane helix</keyword>
<dbReference type="Proteomes" id="UP000198356">
    <property type="component" value="Unassembled WGS sequence"/>
</dbReference>
<keyword evidence="9" id="KW-0472">Membrane</keyword>
<dbReference type="GO" id="GO:0048040">
    <property type="term" value="F:UDP-glucuronate decarboxylase activity"/>
    <property type="evidence" value="ECO:0007669"/>
    <property type="project" value="TreeGrafter"/>
</dbReference>
<evidence type="ECO:0000259" key="13">
    <source>
        <dbReference type="Pfam" id="PF01370"/>
    </source>
</evidence>
<name>A0A239M0J9_9BACT</name>
<dbReference type="SUPFAM" id="SSF51735">
    <property type="entry name" value="NAD(P)-binding Rossmann-fold domains"/>
    <property type="match status" value="1"/>
</dbReference>
<dbReference type="GO" id="GO:0033320">
    <property type="term" value="P:UDP-D-xylose biosynthetic process"/>
    <property type="evidence" value="ECO:0007669"/>
    <property type="project" value="UniProtKB-UniPathway"/>
</dbReference>
<dbReference type="AlphaFoldDB" id="A0A239M0J9"/>
<organism evidence="14 15">
    <name type="scientific">Granulicella rosea</name>
    <dbReference type="NCBI Taxonomy" id="474952"/>
    <lineage>
        <taxon>Bacteria</taxon>
        <taxon>Pseudomonadati</taxon>
        <taxon>Acidobacteriota</taxon>
        <taxon>Terriglobia</taxon>
        <taxon>Terriglobales</taxon>
        <taxon>Acidobacteriaceae</taxon>
        <taxon>Granulicella</taxon>
    </lineage>
</organism>
<evidence type="ECO:0000256" key="8">
    <source>
        <dbReference type="ARBA" id="ARBA00023034"/>
    </source>
</evidence>
<evidence type="ECO:0000256" key="12">
    <source>
        <dbReference type="ARBA" id="ARBA00037859"/>
    </source>
</evidence>
<evidence type="ECO:0000256" key="1">
    <source>
        <dbReference type="ARBA" id="ARBA00001911"/>
    </source>
</evidence>
<dbReference type="GO" id="GO:0005737">
    <property type="term" value="C:cytoplasm"/>
    <property type="evidence" value="ECO:0007669"/>
    <property type="project" value="TreeGrafter"/>
</dbReference>
<keyword evidence="8" id="KW-0333">Golgi apparatus</keyword>
<comment type="cofactor">
    <cofactor evidence="1">
        <name>NAD(+)</name>
        <dbReference type="ChEBI" id="CHEBI:57540"/>
    </cofactor>
</comment>
<evidence type="ECO:0000256" key="6">
    <source>
        <dbReference type="ARBA" id="ARBA00022989"/>
    </source>
</evidence>
<dbReference type="UniPathway" id="UPA00796">
    <property type="reaction ID" value="UER00771"/>
</dbReference>
<evidence type="ECO:0000256" key="4">
    <source>
        <dbReference type="ARBA" id="ARBA00022793"/>
    </source>
</evidence>
<dbReference type="EMBL" id="FZOU01000009">
    <property type="protein sequence ID" value="SNT36201.1"/>
    <property type="molecule type" value="Genomic_DNA"/>
</dbReference>
<evidence type="ECO:0000256" key="9">
    <source>
        <dbReference type="ARBA" id="ARBA00023136"/>
    </source>
</evidence>
<evidence type="ECO:0000256" key="3">
    <source>
        <dbReference type="ARBA" id="ARBA00022692"/>
    </source>
</evidence>
<evidence type="ECO:0000313" key="14">
    <source>
        <dbReference type="EMBL" id="SNT36201.1"/>
    </source>
</evidence>
<dbReference type="InterPro" id="IPR044516">
    <property type="entry name" value="UXS-like"/>
</dbReference>
<dbReference type="Pfam" id="PF01370">
    <property type="entry name" value="Epimerase"/>
    <property type="match status" value="1"/>
</dbReference>
<dbReference type="GO" id="GO:0070403">
    <property type="term" value="F:NAD+ binding"/>
    <property type="evidence" value="ECO:0007669"/>
    <property type="project" value="InterPro"/>
</dbReference>
<gene>
    <name evidence="14" type="ORF">SAMN05421770_10918</name>
</gene>
<keyword evidence="3" id="KW-0812">Transmembrane</keyword>
<reference evidence="14 15" key="1">
    <citation type="submission" date="2017-06" db="EMBL/GenBank/DDBJ databases">
        <authorList>
            <person name="Kim H.J."/>
            <person name="Triplett B.A."/>
        </authorList>
    </citation>
    <scope>NUCLEOTIDE SEQUENCE [LARGE SCALE GENOMIC DNA]</scope>
    <source>
        <strain evidence="14 15">DSM 18704</strain>
    </source>
</reference>
<keyword evidence="15" id="KW-1185">Reference proteome</keyword>
<proteinExistence type="predicted"/>
<evidence type="ECO:0000313" key="15">
    <source>
        <dbReference type="Proteomes" id="UP000198356"/>
    </source>
</evidence>
<evidence type="ECO:0000256" key="10">
    <source>
        <dbReference type="ARBA" id="ARBA00023180"/>
    </source>
</evidence>
<comment type="subcellular location">
    <subcellularLocation>
        <location evidence="2">Golgi apparatus membrane</location>
        <topology evidence="2">Single-pass type II membrane protein</topology>
    </subcellularLocation>
    <subcellularLocation>
        <location evidence="12">Golgi apparatus</location>
        <location evidence="12">Golgi stack membrane</location>
    </subcellularLocation>
</comment>
<evidence type="ECO:0000256" key="7">
    <source>
        <dbReference type="ARBA" id="ARBA00023027"/>
    </source>
</evidence>
<dbReference type="PANTHER" id="PTHR43078">
    <property type="entry name" value="UDP-GLUCURONIC ACID DECARBOXYLASE-RELATED"/>
    <property type="match status" value="1"/>
</dbReference>
<evidence type="ECO:0000256" key="11">
    <source>
        <dbReference type="ARBA" id="ARBA00023239"/>
    </source>
</evidence>
<keyword evidence="7" id="KW-0520">NAD</keyword>
<dbReference type="CDD" id="cd05230">
    <property type="entry name" value="UGD_SDR_e"/>
    <property type="match status" value="1"/>
</dbReference>
<evidence type="ECO:0000256" key="2">
    <source>
        <dbReference type="ARBA" id="ARBA00004323"/>
    </source>
</evidence>
<protein>
    <submittedName>
        <fullName evidence="14">dTDP-glucose 4,6-dehydratase</fullName>
    </submittedName>
</protein>
<keyword evidence="11" id="KW-0456">Lyase</keyword>
<keyword evidence="5" id="KW-0735">Signal-anchor</keyword>
<dbReference type="PANTHER" id="PTHR43078:SF6">
    <property type="entry name" value="UDP-GLUCURONIC ACID DECARBOXYLASE 1"/>
    <property type="match status" value="1"/>
</dbReference>
<keyword evidence="4" id="KW-0210">Decarboxylase</keyword>
<dbReference type="Gene3D" id="3.40.50.720">
    <property type="entry name" value="NAD(P)-binding Rossmann-like Domain"/>
    <property type="match status" value="1"/>
</dbReference>
<sequence>MSEKRILVTGAAGFLGSHLCDKLLSEGVSVLGVDNLCTGNPVNLAHLANEPRFAFEEADITRPFDFGKVDYVFNFASPASPVDYHRLGVETLLVGSAGTINTLEIAKKYDAGYLHASTSECYGDPEVHPQVETYWGNVNPVGPRSVYDEAKRFSEAAVTAYHRYYGVDTHLVRIFNTYGPRLQANDGRVISNFMMQALRGEPLTIYGDGMQTRSFCYVSDLVAGIVLLSKTHEHTPVNIGNPVEWTMLECAQEILAVTGSQSKIVFHPLPQDDPTRRRPDITKARNLLGWEPKVFLKEGLGLSLDYFKSFVK</sequence>
<dbReference type="FunFam" id="3.40.50.720:FF:000065">
    <property type="entry name" value="UDP-glucuronic acid decarboxylase 1"/>
    <property type="match status" value="1"/>
</dbReference>